<feature type="compositionally biased region" description="Acidic residues" evidence="1">
    <location>
        <begin position="86"/>
        <end position="98"/>
    </location>
</feature>
<accession>A0A4Z1SRT2</accession>
<evidence type="ECO:0000256" key="1">
    <source>
        <dbReference type="SAM" id="MobiDB-lite"/>
    </source>
</evidence>
<dbReference type="InterPro" id="IPR024682">
    <property type="entry name" value="Npl4_Ub-like_dom"/>
</dbReference>
<comment type="caution">
    <text evidence="3">The sequence shown here is derived from an EMBL/GenBank/DDBJ whole genome shotgun (WGS) entry which is preliminary data.</text>
</comment>
<gene>
    <name evidence="3" type="ORF">GMRT_13381</name>
</gene>
<dbReference type="PANTHER" id="PTHR12710">
    <property type="entry name" value="NUCLEAR PROTEIN LOCALIZATION 4"/>
    <property type="match status" value="1"/>
</dbReference>
<dbReference type="PANTHER" id="PTHR12710:SF0">
    <property type="entry name" value="NUCLEAR PROTEIN LOCALIZATION PROTEIN 4 HOMOLOG"/>
    <property type="match status" value="1"/>
</dbReference>
<sequence length="527" mass="59378">MWIIRVQSPIGQKRVELEEKSTVRDLMQAVADAFGLDIKVAAKQLCYDHGHASLVYAGATRSATTISECGLRHGTQLYLNLDRDLGEDEEEEKEDDTSPEALFKNIKSIKDLPRPPHKGRHCTHDNTIRCARCYSEWEEAFLRYIGKAREDLEMNDHILAAEGAMPCAALDPWDMSPSSSMDRERAKQRMLHHSGRISNVQQLKDNVTKFQLNIERQKTAFVRRLSIAASQMDEIRRCIDEGMFHRNLYGVMYGRFQYVSEDDKLKAYVFIDWIFLPPQECIAGAIVLKKDGSSKKITKAAEQIAAAFGLVNLGNFFTHFNDRGFILSATEISSLALRSARYEAKGAEYAKFMTSLRGTIDREKREFIVDAFAASRQLINLARNNVLIENRSDDPGNFVRFSQKQIFELKSSELVDAVCFLVPVALTTHSDSQTSMATGISSWSFPSPGGTCLPTLLDLKTYYTNAVAQKKSRQVLYGNCNLLLYLAEVLTLKDVQEIIQLVKTSATDGSFRRYDGAIEQCLRASGI</sequence>
<evidence type="ECO:0000313" key="4">
    <source>
        <dbReference type="Proteomes" id="UP000315496"/>
    </source>
</evidence>
<dbReference type="AlphaFoldDB" id="A0A4Z1SRT2"/>
<reference evidence="3 4" key="1">
    <citation type="submission" date="2019-05" db="EMBL/GenBank/DDBJ databases">
        <title>The compact genome of Giardia muris reveals important steps in the evolution of intestinal protozoan parasites.</title>
        <authorList>
            <person name="Xu F."/>
            <person name="Jimenez-Gonzalez A."/>
            <person name="Einarsson E."/>
            <person name="Astvaldsson A."/>
            <person name="Peirasmaki D."/>
            <person name="Eckmann L."/>
            <person name="Andersson J.O."/>
            <person name="Svard S.G."/>
            <person name="Jerlstrom-Hultqvist J."/>
        </authorList>
    </citation>
    <scope>NUCLEOTIDE SEQUENCE [LARGE SCALE GENOMIC DNA]</scope>
    <source>
        <strain evidence="3 4">Roberts-Thomson</strain>
    </source>
</reference>
<evidence type="ECO:0000313" key="3">
    <source>
        <dbReference type="EMBL" id="TNJ26348.1"/>
    </source>
</evidence>
<dbReference type="InterPro" id="IPR016563">
    <property type="entry name" value="Npl4"/>
</dbReference>
<evidence type="ECO:0000259" key="2">
    <source>
        <dbReference type="Pfam" id="PF11543"/>
    </source>
</evidence>
<dbReference type="SUPFAM" id="SSF54236">
    <property type="entry name" value="Ubiquitin-like"/>
    <property type="match status" value="1"/>
</dbReference>
<name>A0A4Z1SRT2_GIAMU</name>
<protein>
    <submittedName>
        <fullName evidence="3">NPL4-like protein</fullName>
    </submittedName>
</protein>
<keyword evidence="4" id="KW-1185">Reference proteome</keyword>
<dbReference type="Gene3D" id="3.10.20.90">
    <property type="entry name" value="Phosphatidylinositol 3-kinase Catalytic Subunit, Chain A, domain 1"/>
    <property type="match status" value="1"/>
</dbReference>
<dbReference type="Proteomes" id="UP000315496">
    <property type="component" value="Chromosome 5"/>
</dbReference>
<feature type="region of interest" description="Disordered" evidence="1">
    <location>
        <begin position="86"/>
        <end position="110"/>
    </location>
</feature>
<dbReference type="Pfam" id="PF11543">
    <property type="entry name" value="UN_NPL4"/>
    <property type="match status" value="1"/>
</dbReference>
<dbReference type="OrthoDB" id="10251089at2759"/>
<dbReference type="InterPro" id="IPR029071">
    <property type="entry name" value="Ubiquitin-like_domsf"/>
</dbReference>
<dbReference type="EMBL" id="VDLU01000005">
    <property type="protein sequence ID" value="TNJ26348.1"/>
    <property type="molecule type" value="Genomic_DNA"/>
</dbReference>
<dbReference type="GO" id="GO:0031625">
    <property type="term" value="F:ubiquitin protein ligase binding"/>
    <property type="evidence" value="ECO:0007669"/>
    <property type="project" value="TreeGrafter"/>
</dbReference>
<dbReference type="GO" id="GO:0043130">
    <property type="term" value="F:ubiquitin binding"/>
    <property type="evidence" value="ECO:0007669"/>
    <property type="project" value="TreeGrafter"/>
</dbReference>
<dbReference type="VEuPathDB" id="GiardiaDB:GMRT_13381"/>
<feature type="domain" description="Nuclear pore localisation protein Npl4 ubiquitin-like" evidence="2">
    <location>
        <begin position="2"/>
        <end position="80"/>
    </location>
</feature>
<proteinExistence type="predicted"/>
<dbReference type="GO" id="GO:0006511">
    <property type="term" value="P:ubiquitin-dependent protein catabolic process"/>
    <property type="evidence" value="ECO:0007669"/>
    <property type="project" value="InterPro"/>
</dbReference>
<organism evidence="3 4">
    <name type="scientific">Giardia muris</name>
    <dbReference type="NCBI Taxonomy" id="5742"/>
    <lineage>
        <taxon>Eukaryota</taxon>
        <taxon>Metamonada</taxon>
        <taxon>Diplomonadida</taxon>
        <taxon>Hexamitidae</taxon>
        <taxon>Giardiinae</taxon>
        <taxon>Giardia</taxon>
    </lineage>
</organism>
<dbReference type="GO" id="GO:0005634">
    <property type="term" value="C:nucleus"/>
    <property type="evidence" value="ECO:0007669"/>
    <property type="project" value="TreeGrafter"/>
</dbReference>